<comment type="pathway">
    <text evidence="2 11">Nucleoside biosynthesis; alpha-ribazole biosynthesis; alpha-ribazole from 5,6-dimethylbenzimidazole: step 1/2.</text>
</comment>
<evidence type="ECO:0000256" key="2">
    <source>
        <dbReference type="ARBA" id="ARBA00005049"/>
    </source>
</evidence>
<dbReference type="NCBIfam" id="NF000996">
    <property type="entry name" value="PRK00105.1"/>
    <property type="match status" value="1"/>
</dbReference>
<comment type="caution">
    <text evidence="12">The sequence shown here is derived from an EMBL/GenBank/DDBJ whole genome shotgun (WGS) entry which is preliminary data.</text>
</comment>
<evidence type="ECO:0000256" key="8">
    <source>
        <dbReference type="ARBA" id="ARBA00022679"/>
    </source>
</evidence>
<dbReference type="InterPro" id="IPR003200">
    <property type="entry name" value="Nict_dMeBzImd_PRibTrfase"/>
</dbReference>
<dbReference type="FunFam" id="3.40.50.10210:FF:000001">
    <property type="entry name" value="Nicotinate-nucleotide--dimethylbenzimidazole phosphoribosyltransferase"/>
    <property type="match status" value="1"/>
</dbReference>
<evidence type="ECO:0000313" key="12">
    <source>
        <dbReference type="EMBL" id="MDA5109632.1"/>
    </source>
</evidence>
<dbReference type="Proteomes" id="UP001151071">
    <property type="component" value="Unassembled WGS sequence"/>
</dbReference>
<dbReference type="GO" id="GO:0008939">
    <property type="term" value="F:nicotinate-nucleotide-dimethylbenzimidazole phosphoribosyltransferase activity"/>
    <property type="evidence" value="ECO:0007669"/>
    <property type="project" value="UniProtKB-UniRule"/>
</dbReference>
<evidence type="ECO:0000256" key="10">
    <source>
        <dbReference type="ARBA" id="ARBA00047340"/>
    </source>
</evidence>
<dbReference type="SUPFAM" id="SSF52733">
    <property type="entry name" value="Nicotinate mononucleotide:5,6-dimethylbenzimidazole phosphoribosyltransferase (CobT)"/>
    <property type="match status" value="1"/>
</dbReference>
<evidence type="ECO:0000256" key="7">
    <source>
        <dbReference type="ARBA" id="ARBA00022676"/>
    </source>
</evidence>
<evidence type="ECO:0000256" key="4">
    <source>
        <dbReference type="ARBA" id="ARBA00011991"/>
    </source>
</evidence>
<dbReference type="AlphaFoldDB" id="A0A9X3TS75"/>
<dbReference type="NCBIfam" id="TIGR03160">
    <property type="entry name" value="cobT_DBIPRT"/>
    <property type="match status" value="1"/>
</dbReference>
<dbReference type="PANTHER" id="PTHR43463">
    <property type="entry name" value="NICOTINATE-NUCLEOTIDE--DIMETHYLBENZIMIDAZOLE PHOSPHORIBOSYLTRANSFERASE"/>
    <property type="match status" value="1"/>
</dbReference>
<dbReference type="PANTHER" id="PTHR43463:SF1">
    <property type="entry name" value="NICOTINATE-NUCLEOTIDE--DIMETHYLBENZIMIDAZOLE PHOSPHORIBOSYLTRANSFERASE"/>
    <property type="match status" value="1"/>
</dbReference>
<name>A0A9X3TS75_9BACL</name>
<evidence type="ECO:0000256" key="3">
    <source>
        <dbReference type="ARBA" id="ARBA00007110"/>
    </source>
</evidence>
<dbReference type="EC" id="2.4.2.21" evidence="4 11"/>
<dbReference type="HAMAP" id="MF_00230">
    <property type="entry name" value="CobT"/>
    <property type="match status" value="1"/>
</dbReference>
<comment type="similarity">
    <text evidence="3 11">Belongs to the CobT family.</text>
</comment>
<dbReference type="InterPro" id="IPR017846">
    <property type="entry name" value="Nict_dMeBzImd_PRibTrfase_bact"/>
</dbReference>
<evidence type="ECO:0000256" key="9">
    <source>
        <dbReference type="ARBA" id="ARBA00030686"/>
    </source>
</evidence>
<evidence type="ECO:0000256" key="6">
    <source>
        <dbReference type="ARBA" id="ARBA00022573"/>
    </source>
</evidence>
<keyword evidence="6 11" id="KW-0169">Cobalamin biosynthesis</keyword>
<evidence type="ECO:0000256" key="1">
    <source>
        <dbReference type="ARBA" id="ARBA00002197"/>
    </source>
</evidence>
<dbReference type="Gene3D" id="1.10.1610.10">
    <property type="match status" value="1"/>
</dbReference>
<dbReference type="Gene3D" id="3.40.50.10210">
    <property type="match status" value="1"/>
</dbReference>
<dbReference type="InterPro" id="IPR036087">
    <property type="entry name" value="Nict_dMeBzImd_PRibTrfase_sf"/>
</dbReference>
<proteinExistence type="inferred from homology"/>
<protein>
    <recommendedName>
        <fullName evidence="5 11">Nicotinate-nucleotide--dimethylbenzimidazole phosphoribosyltransferase</fullName>
        <shortName evidence="11">NN:DBI PRT</shortName>
        <ecNumber evidence="4 11">2.4.2.21</ecNumber>
    </recommendedName>
    <alternativeName>
        <fullName evidence="9 11">N(1)-alpha-phosphoribosyltransferase</fullName>
    </alternativeName>
</protein>
<dbReference type="GO" id="GO:0009236">
    <property type="term" value="P:cobalamin biosynthetic process"/>
    <property type="evidence" value="ECO:0007669"/>
    <property type="project" value="UniProtKB-UniRule"/>
</dbReference>
<evidence type="ECO:0000256" key="11">
    <source>
        <dbReference type="HAMAP-Rule" id="MF_00230"/>
    </source>
</evidence>
<organism evidence="12 13">
    <name type="scientific">Brevibacillus thermoruber</name>
    <dbReference type="NCBI Taxonomy" id="33942"/>
    <lineage>
        <taxon>Bacteria</taxon>
        <taxon>Bacillati</taxon>
        <taxon>Bacillota</taxon>
        <taxon>Bacilli</taxon>
        <taxon>Bacillales</taxon>
        <taxon>Paenibacillaceae</taxon>
        <taxon>Brevibacillus</taxon>
    </lineage>
</organism>
<dbReference type="InterPro" id="IPR023195">
    <property type="entry name" value="Nict_dMeBzImd_PRibTrfase_N"/>
</dbReference>
<sequence length="350" mass="36075">MKTEWTQPYVKIEPLNEAAAAEARRRVDQLTKPLGSLGRLEELAVRLAAMTGSALPSVTPPGVLVFAADHGVTAEGVSAYPQEVTAQMVANFAAGGAAINVFSRQIGALLHVVDVGVAADVEAPGVWRKKIRPGTGNLLREEAMTPEEAERAVQVGLECAGAIADEGAKLLIIGEMGIGNTTASSALLAALSGAEPDELVGRGTGVGDAAWERKKAVVKQALARHRPDPARPLEALAKVGGLEIGAMAGAVLGAAARRIPVLVDGFISTVAALLAVRLCPGAADYLIAGHRSQEPGHLHALRALGKEPLIDLGLRLGEGSGAAVAFPIVEAATRMIREMATFESAGVSSR</sequence>
<accession>A0A9X3TS75</accession>
<evidence type="ECO:0000313" key="13">
    <source>
        <dbReference type="Proteomes" id="UP001151071"/>
    </source>
</evidence>
<dbReference type="CDD" id="cd02439">
    <property type="entry name" value="DMB-PRT_CobT"/>
    <property type="match status" value="1"/>
</dbReference>
<keyword evidence="13" id="KW-1185">Reference proteome</keyword>
<dbReference type="RefSeq" id="WP_051188077.1">
    <property type="nucleotide sequence ID" value="NZ_JAPYYP010000019.1"/>
</dbReference>
<keyword evidence="8 11" id="KW-0808">Transferase</keyword>
<comment type="function">
    <text evidence="1 11">Catalyzes the synthesis of alpha-ribazole-5'-phosphate from nicotinate mononucleotide (NAMN) and 5,6-dimethylbenzimidazole (DMB).</text>
</comment>
<dbReference type="EMBL" id="JAPYYP010000019">
    <property type="protein sequence ID" value="MDA5109632.1"/>
    <property type="molecule type" value="Genomic_DNA"/>
</dbReference>
<dbReference type="Pfam" id="PF02277">
    <property type="entry name" value="DBI_PRT"/>
    <property type="match status" value="1"/>
</dbReference>
<keyword evidence="7 11" id="KW-0328">Glycosyltransferase</keyword>
<feature type="active site" description="Proton acceptor" evidence="11">
    <location>
        <position position="318"/>
    </location>
</feature>
<comment type="catalytic activity">
    <reaction evidence="10 11">
        <text>5,6-dimethylbenzimidazole + nicotinate beta-D-ribonucleotide = alpha-ribazole 5'-phosphate + nicotinate + H(+)</text>
        <dbReference type="Rhea" id="RHEA:11196"/>
        <dbReference type="ChEBI" id="CHEBI:15378"/>
        <dbReference type="ChEBI" id="CHEBI:15890"/>
        <dbReference type="ChEBI" id="CHEBI:32544"/>
        <dbReference type="ChEBI" id="CHEBI:57502"/>
        <dbReference type="ChEBI" id="CHEBI:57918"/>
        <dbReference type="EC" id="2.4.2.21"/>
    </reaction>
</comment>
<reference evidence="12" key="1">
    <citation type="submission" date="2022-12" db="EMBL/GenBank/DDBJ databases">
        <title>Draft genome sequence of the thermophilic strain Brevibacillus thermoruber HT42, isolated from Los Humeros, Puebla, Mexico, with biotechnological potential.</title>
        <authorList>
            <person name="Lara Sanchez J."/>
            <person name="Solis Palacios R."/>
            <person name="Bustos Baena A.S."/>
            <person name="Ruz Baez A.E."/>
            <person name="Espinosa Luna G."/>
            <person name="Oliart Ros R.M."/>
        </authorList>
    </citation>
    <scope>NUCLEOTIDE SEQUENCE</scope>
    <source>
        <strain evidence="12">HT42</strain>
    </source>
</reference>
<gene>
    <name evidence="11 12" type="primary">cobT</name>
    <name evidence="12" type="ORF">O3V59_14800</name>
</gene>
<evidence type="ECO:0000256" key="5">
    <source>
        <dbReference type="ARBA" id="ARBA00015486"/>
    </source>
</evidence>